<evidence type="ECO:0000256" key="1">
    <source>
        <dbReference type="ARBA" id="ARBA00022527"/>
    </source>
</evidence>
<keyword evidence="1" id="KW-0723">Serine/threonine-protein kinase</keyword>
<dbReference type="InterPro" id="IPR011009">
    <property type="entry name" value="Kinase-like_dom_sf"/>
</dbReference>
<organism evidence="8 9">
    <name type="scientific">Elysia marginata</name>
    <dbReference type="NCBI Taxonomy" id="1093978"/>
    <lineage>
        <taxon>Eukaryota</taxon>
        <taxon>Metazoa</taxon>
        <taxon>Spiralia</taxon>
        <taxon>Lophotrochozoa</taxon>
        <taxon>Mollusca</taxon>
        <taxon>Gastropoda</taxon>
        <taxon>Heterobranchia</taxon>
        <taxon>Euthyneura</taxon>
        <taxon>Panpulmonata</taxon>
        <taxon>Sacoglossa</taxon>
        <taxon>Placobranchoidea</taxon>
        <taxon>Plakobranchidae</taxon>
        <taxon>Elysia</taxon>
    </lineage>
</organism>
<dbReference type="Gene3D" id="3.30.200.20">
    <property type="entry name" value="Phosphorylase Kinase, domain 1"/>
    <property type="match status" value="1"/>
</dbReference>
<proteinExistence type="predicted"/>
<dbReference type="PROSITE" id="PS00109">
    <property type="entry name" value="PROTEIN_KINASE_TYR"/>
    <property type="match status" value="1"/>
</dbReference>
<evidence type="ECO:0000256" key="3">
    <source>
        <dbReference type="ARBA" id="ARBA00022741"/>
    </source>
</evidence>
<dbReference type="SUPFAM" id="SSF56112">
    <property type="entry name" value="Protein kinase-like (PK-like)"/>
    <property type="match status" value="1"/>
</dbReference>
<dbReference type="Pfam" id="PF00069">
    <property type="entry name" value="Pkinase"/>
    <property type="match status" value="1"/>
</dbReference>
<keyword evidence="5 6" id="KW-0067">ATP-binding</keyword>
<dbReference type="GO" id="GO:0005524">
    <property type="term" value="F:ATP binding"/>
    <property type="evidence" value="ECO:0007669"/>
    <property type="project" value="UniProtKB-UniRule"/>
</dbReference>
<name>A0AAV4J9A6_9GAST</name>
<protein>
    <submittedName>
        <fullName evidence="8">Protein kinase C</fullName>
    </submittedName>
</protein>
<dbReference type="InterPro" id="IPR008266">
    <property type="entry name" value="Tyr_kinase_AS"/>
</dbReference>
<evidence type="ECO:0000313" key="9">
    <source>
        <dbReference type="Proteomes" id="UP000762676"/>
    </source>
</evidence>
<dbReference type="InterPro" id="IPR000719">
    <property type="entry name" value="Prot_kinase_dom"/>
</dbReference>
<keyword evidence="4 8" id="KW-0418">Kinase</keyword>
<feature type="binding site" evidence="6">
    <location>
        <position position="185"/>
    </location>
    <ligand>
        <name>ATP</name>
        <dbReference type="ChEBI" id="CHEBI:30616"/>
    </ligand>
</feature>
<gene>
    <name evidence="8" type="ORF">ElyMa_001499700</name>
</gene>
<evidence type="ECO:0000256" key="5">
    <source>
        <dbReference type="ARBA" id="ARBA00022840"/>
    </source>
</evidence>
<sequence>MKKNPHHLYLGSAGFSRVYLKRFVDLLSEKNIPFFLVQARPKLCQSACLGKDIPGQPASLNNILEMACLCCLHGCYNGQERGSIASKSSTGGRTLGTRASSLYQIEQVDPEMDDARQRNAQQLRMQLMLTEELSSQTYGLEVSKNDQEHYEAQDFFIFKEILGSGSTAVVFRAIFKPTGSMLAVKFIPNFRTVKTMVMRELKVLKLANESRFLIDFHSHFRVGQNLYFVMEVCEGGTLNELLSPKHHMPAKLMKVYLKEMASALFFLHGQKLVHRDVSLENLFIDSTGHLKLGDFGLCRIVDDPQGEMMTDCGKPHIKAPEIYMDKPSGFPLDWWSVGILVYRFITGYYPFKTEKLTQGYHSVTKHQEKYPEWAFEDSNAKALCQGLLNKKPRERLASDNEVTEIQGHPYFQGMNWSAKEDVVAIASTLLVPGEDASMTVVVQRLLDTLGVPSHKVNEHLAAVYPPKSATNAMPPTRCPSANASASAFKKPFSVLSALPKGDGQDADGKEFRDKTILSMMETAV</sequence>
<comment type="caution">
    <text evidence="8">The sequence shown here is derived from an EMBL/GenBank/DDBJ whole genome shotgun (WGS) entry which is preliminary data.</text>
</comment>
<dbReference type="Proteomes" id="UP000762676">
    <property type="component" value="Unassembled WGS sequence"/>
</dbReference>
<dbReference type="PROSITE" id="PS50011">
    <property type="entry name" value="PROTEIN_KINASE_DOM"/>
    <property type="match status" value="1"/>
</dbReference>
<evidence type="ECO:0000256" key="2">
    <source>
        <dbReference type="ARBA" id="ARBA00022679"/>
    </source>
</evidence>
<dbReference type="Gene3D" id="1.10.510.10">
    <property type="entry name" value="Transferase(Phosphotransferase) domain 1"/>
    <property type="match status" value="1"/>
</dbReference>
<keyword evidence="3 6" id="KW-0547">Nucleotide-binding</keyword>
<dbReference type="EMBL" id="BMAT01002959">
    <property type="protein sequence ID" value="GFS17562.1"/>
    <property type="molecule type" value="Genomic_DNA"/>
</dbReference>
<keyword evidence="9" id="KW-1185">Reference proteome</keyword>
<evidence type="ECO:0000313" key="8">
    <source>
        <dbReference type="EMBL" id="GFS17562.1"/>
    </source>
</evidence>
<dbReference type="PANTHER" id="PTHR24351">
    <property type="entry name" value="RIBOSOMAL PROTEIN S6 KINASE"/>
    <property type="match status" value="1"/>
</dbReference>
<accession>A0AAV4J9A6</accession>
<dbReference type="InterPro" id="IPR017441">
    <property type="entry name" value="Protein_kinase_ATP_BS"/>
</dbReference>
<keyword evidence="2" id="KW-0808">Transferase</keyword>
<dbReference type="PROSITE" id="PS00107">
    <property type="entry name" value="PROTEIN_KINASE_ATP"/>
    <property type="match status" value="1"/>
</dbReference>
<reference evidence="8 9" key="1">
    <citation type="journal article" date="2021" name="Elife">
        <title>Chloroplast acquisition without the gene transfer in kleptoplastic sea slugs, Plakobranchus ocellatus.</title>
        <authorList>
            <person name="Maeda T."/>
            <person name="Takahashi S."/>
            <person name="Yoshida T."/>
            <person name="Shimamura S."/>
            <person name="Takaki Y."/>
            <person name="Nagai Y."/>
            <person name="Toyoda A."/>
            <person name="Suzuki Y."/>
            <person name="Arimoto A."/>
            <person name="Ishii H."/>
            <person name="Satoh N."/>
            <person name="Nishiyama T."/>
            <person name="Hasebe M."/>
            <person name="Maruyama T."/>
            <person name="Minagawa J."/>
            <person name="Obokata J."/>
            <person name="Shigenobu S."/>
        </authorList>
    </citation>
    <scope>NUCLEOTIDE SEQUENCE [LARGE SCALE GENOMIC DNA]</scope>
</reference>
<dbReference type="GO" id="GO:0004674">
    <property type="term" value="F:protein serine/threonine kinase activity"/>
    <property type="evidence" value="ECO:0007669"/>
    <property type="project" value="UniProtKB-KW"/>
</dbReference>
<evidence type="ECO:0000256" key="6">
    <source>
        <dbReference type="PROSITE-ProRule" id="PRU10141"/>
    </source>
</evidence>
<dbReference type="AlphaFoldDB" id="A0AAV4J9A6"/>
<evidence type="ECO:0000259" key="7">
    <source>
        <dbReference type="PROSITE" id="PS50011"/>
    </source>
</evidence>
<feature type="domain" description="Protein kinase" evidence="7">
    <location>
        <begin position="156"/>
        <end position="411"/>
    </location>
</feature>
<evidence type="ECO:0000256" key="4">
    <source>
        <dbReference type="ARBA" id="ARBA00022777"/>
    </source>
</evidence>